<evidence type="ECO:0000313" key="2">
    <source>
        <dbReference type="Proteomes" id="UP001174691"/>
    </source>
</evidence>
<accession>A0AA38RG17</accession>
<organism evidence="1 2">
    <name type="scientific">Coniochaeta hoffmannii</name>
    <dbReference type="NCBI Taxonomy" id="91930"/>
    <lineage>
        <taxon>Eukaryota</taxon>
        <taxon>Fungi</taxon>
        <taxon>Dikarya</taxon>
        <taxon>Ascomycota</taxon>
        <taxon>Pezizomycotina</taxon>
        <taxon>Sordariomycetes</taxon>
        <taxon>Sordariomycetidae</taxon>
        <taxon>Coniochaetales</taxon>
        <taxon>Coniochaetaceae</taxon>
        <taxon>Coniochaeta</taxon>
    </lineage>
</organism>
<dbReference type="EMBL" id="JANBVN010000137">
    <property type="protein sequence ID" value="KAJ9139007.1"/>
    <property type="molecule type" value="Genomic_DNA"/>
</dbReference>
<gene>
    <name evidence="1" type="ORF">NKR19_g7641</name>
</gene>
<name>A0AA38RG17_9PEZI</name>
<reference evidence="1" key="1">
    <citation type="submission" date="2022-07" db="EMBL/GenBank/DDBJ databases">
        <title>Fungi with potential for degradation of polypropylene.</title>
        <authorList>
            <person name="Gostincar C."/>
        </authorList>
    </citation>
    <scope>NUCLEOTIDE SEQUENCE</scope>
    <source>
        <strain evidence="1">EXF-13287</strain>
    </source>
</reference>
<proteinExistence type="predicted"/>
<dbReference type="AlphaFoldDB" id="A0AA38RG17"/>
<protein>
    <submittedName>
        <fullName evidence="1">Uncharacterized protein</fullName>
    </submittedName>
</protein>
<sequence>MQIWAHQILLSYHHRPRKVGNNAVCIGAGAGAAKLEAVDNPFGHEAADNGVMVVENTAEVVVIRESTQIAEVGAQVERNMVISGVVVDSGAEAPNTTAVVAHNTAESADQLNDIKMLGNRLYSKVEAIAVSLEAADQVDEVEGDCAYPEV</sequence>
<evidence type="ECO:0000313" key="1">
    <source>
        <dbReference type="EMBL" id="KAJ9139007.1"/>
    </source>
</evidence>
<dbReference type="Proteomes" id="UP001174691">
    <property type="component" value="Unassembled WGS sequence"/>
</dbReference>
<keyword evidence="2" id="KW-1185">Reference proteome</keyword>
<comment type="caution">
    <text evidence="1">The sequence shown here is derived from an EMBL/GenBank/DDBJ whole genome shotgun (WGS) entry which is preliminary data.</text>
</comment>